<organism evidence="1 2">
    <name type="scientific">Arcanobacterium bovis</name>
    <dbReference type="NCBI Taxonomy" id="2529275"/>
    <lineage>
        <taxon>Bacteria</taxon>
        <taxon>Bacillati</taxon>
        <taxon>Actinomycetota</taxon>
        <taxon>Actinomycetes</taxon>
        <taxon>Actinomycetales</taxon>
        <taxon>Actinomycetaceae</taxon>
        <taxon>Arcanobacterium</taxon>
    </lineage>
</organism>
<dbReference type="AlphaFoldDB" id="A0A4Q9V2E3"/>
<proteinExistence type="predicted"/>
<accession>A0A4Q9V2E3</accession>
<gene>
    <name evidence="1" type="ORF">EZJ44_01275</name>
</gene>
<protein>
    <submittedName>
        <fullName evidence="1">Uncharacterized protein</fullName>
    </submittedName>
</protein>
<keyword evidence="2" id="KW-1185">Reference proteome</keyword>
<name>A0A4Q9V2E3_9ACTO</name>
<dbReference type="EMBL" id="SJDT01000001">
    <property type="protein sequence ID" value="TBW23796.1"/>
    <property type="molecule type" value="Genomic_DNA"/>
</dbReference>
<evidence type="ECO:0000313" key="2">
    <source>
        <dbReference type="Proteomes" id="UP000293036"/>
    </source>
</evidence>
<dbReference type="RefSeq" id="WP_131279336.1">
    <property type="nucleotide sequence ID" value="NZ_JBHSLR010000009.1"/>
</dbReference>
<reference evidence="1 2" key="1">
    <citation type="submission" date="2019-02" db="EMBL/GenBank/DDBJ databases">
        <title>Arcanobacterium bovis sp. nov., isolated from the milk of a cow with mastitis.</title>
        <authorList>
            <person name="Sammra O."/>
            <person name="Foster G."/>
            <person name="Hassan A."/>
            <person name="Alssahen M."/>
            <person name="Laemmler C."/>
            <person name="Borowiak M."/>
            <person name="Malorny B."/>
            <person name="Abdulmawjood A."/>
        </authorList>
    </citation>
    <scope>NUCLEOTIDE SEQUENCE [LARGE SCALE GENOMIC DNA]</scope>
    <source>
        <strain evidence="1 2">C605018/01/1</strain>
    </source>
</reference>
<comment type="caution">
    <text evidence="1">The sequence shown here is derived from an EMBL/GenBank/DDBJ whole genome shotgun (WGS) entry which is preliminary data.</text>
</comment>
<sequence>MSTTTNVPLLACLSGTLVANQALKISLQNGTFTPEFALNKYSAISALCSGSTVANSVNGLELHDAIFTFSDNPLDDKSCTSGIDIEFHVDHSEANAPLALSQILYSASAAMEMMGDWTINASDLLIPAELVPHHEWSLQYRASYLWDEFSISDDEYYTVGLSLRSASSLRPHLIENIKRACSQLTQDRVRIDVEKRTPSYDLCVTESNGINFFRSRMCESVSFSAQLPNNRSADLGLLIDILFAAYRLENNEACLISLVIEP</sequence>
<evidence type="ECO:0000313" key="1">
    <source>
        <dbReference type="EMBL" id="TBW23796.1"/>
    </source>
</evidence>
<dbReference type="Proteomes" id="UP000293036">
    <property type="component" value="Unassembled WGS sequence"/>
</dbReference>